<comment type="caution">
    <text evidence="2">The sequence shown here is derived from an EMBL/GenBank/DDBJ whole genome shotgun (WGS) entry which is preliminary data.</text>
</comment>
<dbReference type="Proteomes" id="UP000807469">
    <property type="component" value="Unassembled WGS sequence"/>
</dbReference>
<evidence type="ECO:0000256" key="1">
    <source>
        <dbReference type="SAM" id="MobiDB-lite"/>
    </source>
</evidence>
<gene>
    <name evidence="2" type="ORF">BDN70DRAFT_108463</name>
</gene>
<feature type="region of interest" description="Disordered" evidence="1">
    <location>
        <begin position="1"/>
        <end position="24"/>
    </location>
</feature>
<dbReference type="AlphaFoldDB" id="A0A9P5YXA1"/>
<reference evidence="2" key="1">
    <citation type="submission" date="2020-11" db="EMBL/GenBank/DDBJ databases">
        <authorList>
            <consortium name="DOE Joint Genome Institute"/>
            <person name="Ahrendt S."/>
            <person name="Riley R."/>
            <person name="Andreopoulos W."/>
            <person name="Labutti K."/>
            <person name="Pangilinan J."/>
            <person name="Ruiz-Duenas F.J."/>
            <person name="Barrasa J.M."/>
            <person name="Sanchez-Garcia M."/>
            <person name="Camarero S."/>
            <person name="Miyauchi S."/>
            <person name="Serrano A."/>
            <person name="Linde D."/>
            <person name="Babiker R."/>
            <person name="Drula E."/>
            <person name="Ayuso-Fernandez I."/>
            <person name="Pacheco R."/>
            <person name="Padilla G."/>
            <person name="Ferreira P."/>
            <person name="Barriuso J."/>
            <person name="Kellner H."/>
            <person name="Castanera R."/>
            <person name="Alfaro M."/>
            <person name="Ramirez L."/>
            <person name="Pisabarro A.G."/>
            <person name="Kuo A."/>
            <person name="Tritt A."/>
            <person name="Lipzen A."/>
            <person name="He G."/>
            <person name="Yan M."/>
            <person name="Ng V."/>
            <person name="Cullen D."/>
            <person name="Martin F."/>
            <person name="Rosso M.-N."/>
            <person name="Henrissat B."/>
            <person name="Hibbett D."/>
            <person name="Martinez A.T."/>
            <person name="Grigoriev I.V."/>
        </authorList>
    </citation>
    <scope>NUCLEOTIDE SEQUENCE</scope>
    <source>
        <strain evidence="2">CIRM-BRFM 674</strain>
    </source>
</reference>
<organism evidence="2 3">
    <name type="scientific">Pholiota conissans</name>
    <dbReference type="NCBI Taxonomy" id="109636"/>
    <lineage>
        <taxon>Eukaryota</taxon>
        <taxon>Fungi</taxon>
        <taxon>Dikarya</taxon>
        <taxon>Basidiomycota</taxon>
        <taxon>Agaricomycotina</taxon>
        <taxon>Agaricomycetes</taxon>
        <taxon>Agaricomycetidae</taxon>
        <taxon>Agaricales</taxon>
        <taxon>Agaricineae</taxon>
        <taxon>Strophariaceae</taxon>
        <taxon>Pholiota</taxon>
    </lineage>
</organism>
<keyword evidence="3" id="KW-1185">Reference proteome</keyword>
<dbReference type="EMBL" id="MU155259">
    <property type="protein sequence ID" value="KAF9477483.1"/>
    <property type="molecule type" value="Genomic_DNA"/>
</dbReference>
<protein>
    <submittedName>
        <fullName evidence="2">Uncharacterized protein</fullName>
    </submittedName>
</protein>
<evidence type="ECO:0000313" key="3">
    <source>
        <dbReference type="Proteomes" id="UP000807469"/>
    </source>
</evidence>
<accession>A0A9P5YXA1</accession>
<evidence type="ECO:0000313" key="2">
    <source>
        <dbReference type="EMBL" id="KAF9477483.1"/>
    </source>
</evidence>
<feature type="compositionally biased region" description="Polar residues" evidence="1">
    <location>
        <begin position="8"/>
        <end position="24"/>
    </location>
</feature>
<sequence length="149" mass="16442">MCARRRINATSQPHTSRPEGITSTPVRTRRVATHNSKNIHIRAPATHPSTRQIPASACIDRHLHPSVTYTPYDLCSSRECTLSCVSFRVSLQHTPAVATLLRSHLASITDCHFLRHPSTSHSVLSSPSSIHHPSSNRIITPSKLNKDAC</sequence>
<name>A0A9P5YXA1_9AGAR</name>
<proteinExistence type="predicted"/>